<dbReference type="Proteomes" id="UP000055590">
    <property type="component" value="Chromosome"/>
</dbReference>
<proteinExistence type="predicted"/>
<feature type="domain" description="PilZ" evidence="1">
    <location>
        <begin position="5"/>
        <end position="89"/>
    </location>
</feature>
<dbReference type="Pfam" id="PF07238">
    <property type="entry name" value="PilZ"/>
    <property type="match status" value="1"/>
</dbReference>
<name>A0A0K1P9L1_9BACT</name>
<dbReference type="STRING" id="1391653.AKJ08_0595"/>
<dbReference type="Gene3D" id="2.40.10.220">
    <property type="entry name" value="predicted glycosyltransferase like domains"/>
    <property type="match status" value="1"/>
</dbReference>
<protein>
    <recommendedName>
        <fullName evidence="1">PilZ domain-containing protein</fullName>
    </recommendedName>
</protein>
<sequence>MEAGFPVSLRAEGHTLVRIARNLSMTGLLVDGVEAAPGARFVAELRLPDEQRTLSITCEVLGTVRHDGTRALHFLDLDWDDMFALARFLAPRLG</sequence>
<keyword evidence="3" id="KW-1185">Reference proteome</keyword>
<evidence type="ECO:0000313" key="3">
    <source>
        <dbReference type="Proteomes" id="UP000055590"/>
    </source>
</evidence>
<dbReference type="EMBL" id="CP012332">
    <property type="protein sequence ID" value="AKU90208.1"/>
    <property type="molecule type" value="Genomic_DNA"/>
</dbReference>
<accession>A0A0K1P9L1</accession>
<evidence type="ECO:0000313" key="2">
    <source>
        <dbReference type="EMBL" id="AKU90208.1"/>
    </source>
</evidence>
<dbReference type="AlphaFoldDB" id="A0A0K1P9L1"/>
<dbReference type="KEGG" id="vin:AKJ08_0595"/>
<evidence type="ECO:0000259" key="1">
    <source>
        <dbReference type="Pfam" id="PF07238"/>
    </source>
</evidence>
<dbReference type="SUPFAM" id="SSF141371">
    <property type="entry name" value="PilZ domain-like"/>
    <property type="match status" value="1"/>
</dbReference>
<organism evidence="2 3">
    <name type="scientific">Vulgatibacter incomptus</name>
    <dbReference type="NCBI Taxonomy" id="1391653"/>
    <lineage>
        <taxon>Bacteria</taxon>
        <taxon>Pseudomonadati</taxon>
        <taxon>Myxococcota</taxon>
        <taxon>Myxococcia</taxon>
        <taxon>Myxococcales</taxon>
        <taxon>Cystobacterineae</taxon>
        <taxon>Vulgatibacteraceae</taxon>
        <taxon>Vulgatibacter</taxon>
    </lineage>
</organism>
<dbReference type="InterPro" id="IPR009875">
    <property type="entry name" value="PilZ_domain"/>
</dbReference>
<reference evidence="2 3" key="1">
    <citation type="submission" date="2015-08" db="EMBL/GenBank/DDBJ databases">
        <authorList>
            <person name="Babu N.S."/>
            <person name="Beckwith C.J."/>
            <person name="Beseler K.G."/>
            <person name="Brison A."/>
            <person name="Carone J.V."/>
            <person name="Caskin T.P."/>
            <person name="Diamond M."/>
            <person name="Durham M.E."/>
            <person name="Foxe J.M."/>
            <person name="Go M."/>
            <person name="Henderson B.A."/>
            <person name="Jones I.B."/>
            <person name="McGettigan J.A."/>
            <person name="Micheletti S.J."/>
            <person name="Nasrallah M.E."/>
            <person name="Ortiz D."/>
            <person name="Piller C.R."/>
            <person name="Privatt S.R."/>
            <person name="Schneider S.L."/>
            <person name="Sharp S."/>
            <person name="Smith T.C."/>
            <person name="Stanton J.D."/>
            <person name="Ullery H.E."/>
            <person name="Wilson R.J."/>
            <person name="Serrano M.G."/>
            <person name="Buck G."/>
            <person name="Lee V."/>
            <person name="Wang Y."/>
            <person name="Carvalho R."/>
            <person name="Voegtly L."/>
            <person name="Shi R."/>
            <person name="Duckworth R."/>
            <person name="Johnson A."/>
            <person name="Loviza R."/>
            <person name="Walstead R."/>
            <person name="Shah Z."/>
            <person name="Kiflezghi M."/>
            <person name="Wade K."/>
            <person name="Ball S.L."/>
            <person name="Bradley K.W."/>
            <person name="Asai D.J."/>
            <person name="Bowman C.A."/>
            <person name="Russell D.A."/>
            <person name="Pope W.H."/>
            <person name="Jacobs-Sera D."/>
            <person name="Hendrix R.W."/>
            <person name="Hatfull G.F."/>
        </authorList>
    </citation>
    <scope>NUCLEOTIDE SEQUENCE [LARGE SCALE GENOMIC DNA]</scope>
    <source>
        <strain evidence="2 3">DSM 27710</strain>
    </source>
</reference>
<dbReference type="GO" id="GO:0035438">
    <property type="term" value="F:cyclic-di-GMP binding"/>
    <property type="evidence" value="ECO:0007669"/>
    <property type="project" value="InterPro"/>
</dbReference>
<gene>
    <name evidence="2" type="ORF">AKJ08_0595</name>
</gene>